<evidence type="ECO:0000256" key="1">
    <source>
        <dbReference type="ARBA" id="ARBA00004604"/>
    </source>
</evidence>
<keyword evidence="10" id="KW-1185">Reference proteome</keyword>
<evidence type="ECO:0000256" key="3">
    <source>
        <dbReference type="ARBA" id="ARBA00022552"/>
    </source>
</evidence>
<dbReference type="GO" id="GO:0003723">
    <property type="term" value="F:RNA binding"/>
    <property type="evidence" value="ECO:0007669"/>
    <property type="project" value="InterPro"/>
</dbReference>
<organism evidence="9 10">
    <name type="scientific">Geodia barretti</name>
    <name type="common">Barrett's horny sponge</name>
    <dbReference type="NCBI Taxonomy" id="519541"/>
    <lineage>
        <taxon>Eukaryota</taxon>
        <taxon>Metazoa</taxon>
        <taxon>Porifera</taxon>
        <taxon>Demospongiae</taxon>
        <taxon>Heteroscleromorpha</taxon>
        <taxon>Tetractinellida</taxon>
        <taxon>Astrophorina</taxon>
        <taxon>Geodiidae</taxon>
        <taxon>Geodia</taxon>
    </lineage>
</organism>
<dbReference type="GO" id="GO:2000234">
    <property type="term" value="P:positive regulation of rRNA processing"/>
    <property type="evidence" value="ECO:0007669"/>
    <property type="project" value="TreeGrafter"/>
</dbReference>
<keyword evidence="6" id="KW-0804">Transcription</keyword>
<dbReference type="AlphaFoldDB" id="A0AA35R304"/>
<dbReference type="GO" id="GO:0032040">
    <property type="term" value="C:small-subunit processome"/>
    <property type="evidence" value="ECO:0007669"/>
    <property type="project" value="InterPro"/>
</dbReference>
<dbReference type="GO" id="GO:0045943">
    <property type="term" value="P:positive regulation of transcription by RNA polymerase I"/>
    <property type="evidence" value="ECO:0007669"/>
    <property type="project" value="InterPro"/>
</dbReference>
<name>A0AA35R304_GEOBA</name>
<gene>
    <name evidence="9" type="ORF">GBAR_LOCUS3276</name>
</gene>
<feature type="repeat" description="WD" evidence="8">
    <location>
        <begin position="52"/>
        <end position="94"/>
    </location>
</feature>
<dbReference type="GO" id="GO:0006364">
    <property type="term" value="P:rRNA processing"/>
    <property type="evidence" value="ECO:0007669"/>
    <property type="project" value="UniProtKB-KW"/>
</dbReference>
<dbReference type="InterPro" id="IPR015943">
    <property type="entry name" value="WD40/YVTN_repeat-like_dom_sf"/>
</dbReference>
<evidence type="ECO:0000256" key="4">
    <source>
        <dbReference type="ARBA" id="ARBA00022574"/>
    </source>
</evidence>
<dbReference type="Pfam" id="PF23869">
    <property type="entry name" value="Beta-prop_WDR75_1st"/>
    <property type="match status" value="1"/>
</dbReference>
<dbReference type="SMART" id="SM00320">
    <property type="entry name" value="WD40"/>
    <property type="match status" value="2"/>
</dbReference>
<dbReference type="EMBL" id="CASHTH010000454">
    <property type="protein sequence ID" value="CAI8001881.1"/>
    <property type="molecule type" value="Genomic_DNA"/>
</dbReference>
<dbReference type="InterPro" id="IPR036322">
    <property type="entry name" value="WD40_repeat_dom_sf"/>
</dbReference>
<evidence type="ECO:0000256" key="6">
    <source>
        <dbReference type="ARBA" id="ARBA00023163"/>
    </source>
</evidence>
<dbReference type="SUPFAM" id="SSF50978">
    <property type="entry name" value="WD40 repeat-like"/>
    <property type="match status" value="1"/>
</dbReference>
<evidence type="ECO:0000256" key="7">
    <source>
        <dbReference type="ARBA" id="ARBA00023242"/>
    </source>
</evidence>
<sequence>MEGECERVRVQGGVDQSSVRASYSKDGRWMFVCAGCAVNVYSTISHQLVHVLSRHKAAITSCCLNPHNSLQLLTASLDGKVMIWDYLDGSFLREIEFGVPLFHFAIRPGKKEPRMFFQIEKGTMEVDSSEGIELGSTETADKVIIGLPSEVIVHRDQATPPAVQLSQATEYLHLGSSPSDMCFSFNGEFVLSYAGKSLVVCSISKNLQRSFPTSFVLGAIAGHPSELCVATGNERGEVEVWYGWTGRRQQPVKTVLHWHAHAVADLCFTTDGLILSFT</sequence>
<dbReference type="InterPro" id="IPR053826">
    <property type="entry name" value="WDR75"/>
</dbReference>
<dbReference type="Gene3D" id="2.130.10.10">
    <property type="entry name" value="YVTN repeat-like/Quinoprotein amine dehydrogenase"/>
    <property type="match status" value="2"/>
</dbReference>
<evidence type="ECO:0000313" key="9">
    <source>
        <dbReference type="EMBL" id="CAI8001881.1"/>
    </source>
</evidence>
<evidence type="ECO:0000256" key="5">
    <source>
        <dbReference type="ARBA" id="ARBA00022737"/>
    </source>
</evidence>
<dbReference type="PANTHER" id="PTHR44215">
    <property type="entry name" value="WD REPEAT-CONTAINING PROTEIN 75"/>
    <property type="match status" value="1"/>
</dbReference>
<dbReference type="Proteomes" id="UP001174909">
    <property type="component" value="Unassembled WGS sequence"/>
</dbReference>
<keyword evidence="4 8" id="KW-0853">WD repeat</keyword>
<evidence type="ECO:0000256" key="2">
    <source>
        <dbReference type="ARBA" id="ARBA00022517"/>
    </source>
</evidence>
<keyword evidence="7" id="KW-0539">Nucleus</keyword>
<dbReference type="InterPro" id="IPR001680">
    <property type="entry name" value="WD40_rpt"/>
</dbReference>
<dbReference type="PROSITE" id="PS50082">
    <property type="entry name" value="WD_REPEATS_2"/>
    <property type="match status" value="1"/>
</dbReference>
<keyword evidence="2" id="KW-0690">Ribosome biogenesis</keyword>
<comment type="caution">
    <text evidence="9">The sequence shown here is derived from an EMBL/GenBank/DDBJ whole genome shotgun (WGS) entry which is preliminary data.</text>
</comment>
<protein>
    <submittedName>
        <fullName evidence="9">WD repeat-containing protein 75</fullName>
    </submittedName>
</protein>
<dbReference type="PANTHER" id="PTHR44215:SF1">
    <property type="entry name" value="WD REPEAT-CONTAINING PROTEIN 75"/>
    <property type="match status" value="1"/>
</dbReference>
<accession>A0AA35R304</accession>
<comment type="subcellular location">
    <subcellularLocation>
        <location evidence="1">Nucleus</location>
        <location evidence="1">Nucleolus</location>
    </subcellularLocation>
</comment>
<reference evidence="9" key="1">
    <citation type="submission" date="2023-03" db="EMBL/GenBank/DDBJ databases">
        <authorList>
            <person name="Steffen K."/>
            <person name="Cardenas P."/>
        </authorList>
    </citation>
    <scope>NUCLEOTIDE SEQUENCE</scope>
</reference>
<evidence type="ECO:0000313" key="10">
    <source>
        <dbReference type="Proteomes" id="UP001174909"/>
    </source>
</evidence>
<proteinExistence type="predicted"/>
<keyword evidence="3" id="KW-0698">rRNA processing</keyword>
<dbReference type="PROSITE" id="PS50294">
    <property type="entry name" value="WD_REPEATS_REGION"/>
    <property type="match status" value="1"/>
</dbReference>
<evidence type="ECO:0000256" key="8">
    <source>
        <dbReference type="PROSITE-ProRule" id="PRU00221"/>
    </source>
</evidence>
<keyword evidence="5" id="KW-0677">Repeat</keyword>